<accession>A0AAD5XA45</accession>
<gene>
    <name evidence="11" type="ORF">HK100_004043</name>
</gene>
<sequence>MASSLSLSSVLETQRYKHELIERLQEQTARDLAKAQRSKLRHLDRLRITRRISANIDRIQLTAKDLRDLYADESGARKAEIASISNAGNTTDFAEFYNRLKDVKDYYRKHPEEQVEILELEVAKVDEDDEMEAIENLFSGEEARGRFLDLNGPFEVYVNLKNVKRINYLAYISLFDKFDESSCGIPAVTRKSAEYKKYLLQLIEYLEGFCKRATPLVDLGALEEAAIQDADNWESSKQHEAMDTTDSDLLCKPCAKFFSNKNVFDAHLSGKKHKKAVQEFESNSTTSQPKIKTTQIEVVKKQLKVLELKIQKLAESLAAQREDTRDLVERKQTLSADEIEKAKAVYDEQDYGEDEEENFSADEEAEEEEENTEIYNPLKLPMGWDGKPIPYWLYKLHGLGVEYPCEICGNFIYMGRKAFDRHFQEWRHAHGMRCLGIPNTRHFQEITRIQDAYALHEKLSTAKKAEAFKAEAMEEFEDAEGNVFNKKTFEDLRRQGLL</sequence>
<dbReference type="Gene3D" id="3.30.160.60">
    <property type="entry name" value="Classic Zinc Finger"/>
    <property type="match status" value="1"/>
</dbReference>
<organism evidence="11 12">
    <name type="scientific">Physocladia obscura</name>
    <dbReference type="NCBI Taxonomy" id="109957"/>
    <lineage>
        <taxon>Eukaryota</taxon>
        <taxon>Fungi</taxon>
        <taxon>Fungi incertae sedis</taxon>
        <taxon>Chytridiomycota</taxon>
        <taxon>Chytridiomycota incertae sedis</taxon>
        <taxon>Chytridiomycetes</taxon>
        <taxon>Chytridiales</taxon>
        <taxon>Chytriomycetaceae</taxon>
        <taxon>Physocladia</taxon>
    </lineage>
</organism>
<evidence type="ECO:0000256" key="7">
    <source>
        <dbReference type="ARBA" id="ARBA00023242"/>
    </source>
</evidence>
<feature type="region of interest" description="Disordered" evidence="9">
    <location>
        <begin position="347"/>
        <end position="370"/>
    </location>
</feature>
<evidence type="ECO:0000256" key="8">
    <source>
        <dbReference type="SAM" id="Coils"/>
    </source>
</evidence>
<dbReference type="GO" id="GO:0005681">
    <property type="term" value="C:spliceosomal complex"/>
    <property type="evidence" value="ECO:0007669"/>
    <property type="project" value="InterPro"/>
</dbReference>
<dbReference type="Pfam" id="PF12171">
    <property type="entry name" value="zf-C2H2_jaz"/>
    <property type="match status" value="1"/>
</dbReference>
<keyword evidence="6" id="KW-0862">Zinc</keyword>
<evidence type="ECO:0000313" key="11">
    <source>
        <dbReference type="EMBL" id="KAJ3104532.1"/>
    </source>
</evidence>
<evidence type="ECO:0000313" key="12">
    <source>
        <dbReference type="Proteomes" id="UP001211907"/>
    </source>
</evidence>
<evidence type="ECO:0000256" key="4">
    <source>
        <dbReference type="ARBA" id="ARBA00022723"/>
    </source>
</evidence>
<dbReference type="PROSITE" id="PS00028">
    <property type="entry name" value="ZINC_FINGER_C2H2_1"/>
    <property type="match status" value="1"/>
</dbReference>
<evidence type="ECO:0000259" key="10">
    <source>
        <dbReference type="PROSITE" id="PS50171"/>
    </source>
</evidence>
<keyword evidence="3" id="KW-0597">Phosphoprotein</keyword>
<proteinExistence type="inferred from homology"/>
<dbReference type="Proteomes" id="UP001211907">
    <property type="component" value="Unassembled WGS sequence"/>
</dbReference>
<reference evidence="11" key="1">
    <citation type="submission" date="2020-05" db="EMBL/GenBank/DDBJ databases">
        <title>Phylogenomic resolution of chytrid fungi.</title>
        <authorList>
            <person name="Stajich J.E."/>
            <person name="Amses K."/>
            <person name="Simmons R."/>
            <person name="Seto K."/>
            <person name="Myers J."/>
            <person name="Bonds A."/>
            <person name="Quandt C.A."/>
            <person name="Barry K."/>
            <person name="Liu P."/>
            <person name="Grigoriev I."/>
            <person name="Longcore J.E."/>
            <person name="James T.Y."/>
        </authorList>
    </citation>
    <scope>NUCLEOTIDE SEQUENCE</scope>
    <source>
        <strain evidence="11">JEL0513</strain>
    </source>
</reference>
<dbReference type="PANTHER" id="PTHR12786:SF2">
    <property type="entry name" value="SPLICING FACTOR 3A SUBUNIT 3"/>
    <property type="match status" value="1"/>
</dbReference>
<dbReference type="InterPro" id="IPR013087">
    <property type="entry name" value="Znf_C2H2_type"/>
</dbReference>
<evidence type="ECO:0000256" key="1">
    <source>
        <dbReference type="ARBA" id="ARBA00004123"/>
    </source>
</evidence>
<evidence type="ECO:0000256" key="3">
    <source>
        <dbReference type="ARBA" id="ARBA00022553"/>
    </source>
</evidence>
<name>A0AAD5XA45_9FUNG</name>
<dbReference type="InterPro" id="IPR031774">
    <property type="entry name" value="SF3A3_dom"/>
</dbReference>
<dbReference type="GO" id="GO:0008270">
    <property type="term" value="F:zinc ion binding"/>
    <property type="evidence" value="ECO:0007669"/>
    <property type="project" value="UniProtKB-KW"/>
</dbReference>
<dbReference type="Pfam" id="PF16837">
    <property type="entry name" value="SF3A3"/>
    <property type="match status" value="1"/>
</dbReference>
<dbReference type="InterPro" id="IPR036236">
    <property type="entry name" value="Znf_C2H2_sf"/>
</dbReference>
<dbReference type="InterPro" id="IPR022755">
    <property type="entry name" value="Znf_C2H2_jaz"/>
</dbReference>
<dbReference type="InterPro" id="IPR021966">
    <property type="entry name" value="SF3a60_bindingd"/>
</dbReference>
<dbReference type="PROSITE" id="PS50171">
    <property type="entry name" value="ZF_MATRIN"/>
    <property type="match status" value="1"/>
</dbReference>
<evidence type="ECO:0000256" key="2">
    <source>
        <dbReference type="ARBA" id="ARBA00008776"/>
    </source>
</evidence>
<keyword evidence="4" id="KW-0479">Metal-binding</keyword>
<feature type="coiled-coil region" evidence="8">
    <location>
        <begin position="296"/>
        <end position="323"/>
    </location>
</feature>
<dbReference type="InterPro" id="IPR000690">
    <property type="entry name" value="Matrin/U1-C_Znf_C2H2"/>
</dbReference>
<dbReference type="SUPFAM" id="SSF57667">
    <property type="entry name" value="beta-beta-alpha zinc fingers"/>
    <property type="match status" value="1"/>
</dbReference>
<dbReference type="InterPro" id="IPR024598">
    <property type="entry name" value="SF3a60/Prp9_C"/>
</dbReference>
<comment type="similarity">
    <text evidence="2">Belongs to the SF3A3 family.</text>
</comment>
<keyword evidence="5" id="KW-0863">Zinc-finger</keyword>
<keyword evidence="8" id="KW-0175">Coiled coil</keyword>
<dbReference type="GO" id="GO:0000398">
    <property type="term" value="P:mRNA splicing, via spliceosome"/>
    <property type="evidence" value="ECO:0007669"/>
    <property type="project" value="InterPro"/>
</dbReference>
<dbReference type="EMBL" id="JADGJH010002052">
    <property type="protein sequence ID" value="KAJ3104532.1"/>
    <property type="molecule type" value="Genomic_DNA"/>
</dbReference>
<dbReference type="SMART" id="SM00451">
    <property type="entry name" value="ZnF_U1"/>
    <property type="match status" value="1"/>
</dbReference>
<evidence type="ECO:0000256" key="9">
    <source>
        <dbReference type="SAM" id="MobiDB-lite"/>
    </source>
</evidence>
<dbReference type="Pfam" id="PF11931">
    <property type="entry name" value="SF3a60_Prp9_C"/>
    <property type="match status" value="1"/>
</dbReference>
<dbReference type="GO" id="GO:0003723">
    <property type="term" value="F:RNA binding"/>
    <property type="evidence" value="ECO:0007669"/>
    <property type="project" value="InterPro"/>
</dbReference>
<comment type="caution">
    <text evidence="11">The sequence shown here is derived from an EMBL/GenBank/DDBJ whole genome shotgun (WGS) entry which is preliminary data.</text>
</comment>
<comment type="subcellular location">
    <subcellularLocation>
        <location evidence="1">Nucleus</location>
    </subcellularLocation>
</comment>
<evidence type="ECO:0000256" key="5">
    <source>
        <dbReference type="ARBA" id="ARBA00022771"/>
    </source>
</evidence>
<dbReference type="PANTHER" id="PTHR12786">
    <property type="entry name" value="SPLICING FACTOR SF3A-RELATED"/>
    <property type="match status" value="1"/>
</dbReference>
<feature type="domain" description="Matrin-type" evidence="10">
    <location>
        <begin position="403"/>
        <end position="434"/>
    </location>
</feature>
<dbReference type="SMART" id="SM00355">
    <property type="entry name" value="ZnF_C2H2"/>
    <property type="match status" value="2"/>
</dbReference>
<dbReference type="InterPro" id="IPR051421">
    <property type="entry name" value="RNA_Proc_DNA_Dmg_Regulator"/>
</dbReference>
<keyword evidence="7" id="KW-0539">Nucleus</keyword>
<dbReference type="Pfam" id="PF12108">
    <property type="entry name" value="SF3a60_bindingd"/>
    <property type="match status" value="1"/>
</dbReference>
<evidence type="ECO:0000256" key="6">
    <source>
        <dbReference type="ARBA" id="ARBA00022833"/>
    </source>
</evidence>
<protein>
    <recommendedName>
        <fullName evidence="10">Matrin-type domain-containing protein</fullName>
    </recommendedName>
</protein>
<keyword evidence="12" id="KW-1185">Reference proteome</keyword>
<dbReference type="InterPro" id="IPR003604">
    <property type="entry name" value="Matrin/U1-like-C_Znf_C2H2"/>
</dbReference>
<dbReference type="AlphaFoldDB" id="A0AAD5XA45"/>